<evidence type="ECO:0000259" key="1">
    <source>
        <dbReference type="PROSITE" id="PS50846"/>
    </source>
</evidence>
<organism evidence="2 3">
    <name type="scientific">Janthinobacterium lividum</name>
    <dbReference type="NCBI Taxonomy" id="29581"/>
    <lineage>
        <taxon>Bacteria</taxon>
        <taxon>Pseudomonadati</taxon>
        <taxon>Pseudomonadota</taxon>
        <taxon>Betaproteobacteria</taxon>
        <taxon>Burkholderiales</taxon>
        <taxon>Oxalobacteraceae</taxon>
        <taxon>Janthinobacterium</taxon>
    </lineage>
</organism>
<dbReference type="CDD" id="cd00371">
    <property type="entry name" value="HMA"/>
    <property type="match status" value="1"/>
</dbReference>
<dbReference type="PROSITE" id="PS50846">
    <property type="entry name" value="HMA_2"/>
    <property type="match status" value="1"/>
</dbReference>
<dbReference type="AlphaFoldDB" id="A0A031GG10"/>
<dbReference type="Pfam" id="PF00403">
    <property type="entry name" value="HMA"/>
    <property type="match status" value="1"/>
</dbReference>
<gene>
    <name evidence="2" type="ORF">FHI69_25190</name>
</gene>
<proteinExistence type="predicted"/>
<dbReference type="EMBL" id="VDGE01000014">
    <property type="protein sequence ID" value="TNC72896.1"/>
    <property type="molecule type" value="Genomic_DNA"/>
</dbReference>
<dbReference type="Gene3D" id="3.30.70.100">
    <property type="match status" value="1"/>
</dbReference>
<evidence type="ECO:0000313" key="3">
    <source>
        <dbReference type="Proteomes" id="UP000305681"/>
    </source>
</evidence>
<accession>A0A031GG10</accession>
<dbReference type="GO" id="GO:0046872">
    <property type="term" value="F:metal ion binding"/>
    <property type="evidence" value="ECO:0007669"/>
    <property type="project" value="InterPro"/>
</dbReference>
<dbReference type="OrthoDB" id="9813965at2"/>
<protein>
    <submittedName>
        <fullName evidence="2">Heavy-metal-associated domain-containing protein</fullName>
    </submittedName>
</protein>
<feature type="domain" description="HMA" evidence="1">
    <location>
        <begin position="2"/>
        <end position="68"/>
    </location>
</feature>
<dbReference type="InterPro" id="IPR006121">
    <property type="entry name" value="HMA_dom"/>
</dbReference>
<name>A0A031GG10_9BURK</name>
<dbReference type="Proteomes" id="UP000305681">
    <property type="component" value="Unassembled WGS sequence"/>
</dbReference>
<dbReference type="InterPro" id="IPR036163">
    <property type="entry name" value="HMA_dom_sf"/>
</dbReference>
<comment type="caution">
    <text evidence="2">The sequence shown here is derived from an EMBL/GenBank/DDBJ whole genome shotgun (WGS) entry which is preliminary data.</text>
</comment>
<evidence type="ECO:0000313" key="2">
    <source>
        <dbReference type="EMBL" id="TNC72896.1"/>
    </source>
</evidence>
<dbReference type="SUPFAM" id="SSF55008">
    <property type="entry name" value="HMA, heavy metal-associated domain"/>
    <property type="match status" value="1"/>
</dbReference>
<sequence length="87" mass="9101">MQTARLNIIGMDHEGCADRLTGALEAVTGVATVCVSLARHGATVQFDERLATQERLLAAVNDAGFMGEATDEVQLASCSGACGHCRH</sequence>
<dbReference type="RefSeq" id="WP_070304264.1">
    <property type="nucleotide sequence ID" value="NZ_JFYR01000034.1"/>
</dbReference>
<reference evidence="2 3" key="1">
    <citation type="submission" date="2019-06" db="EMBL/GenBank/DDBJ databases">
        <title>Genome sequence of Janthinobacterium lividum UCD_MED1.</title>
        <authorList>
            <person name="De Leon M.E."/>
            <person name="Jospin G."/>
        </authorList>
    </citation>
    <scope>NUCLEOTIDE SEQUENCE [LARGE SCALE GENOMIC DNA]</scope>
    <source>
        <strain evidence="2 3">UCD_MED1</strain>
    </source>
</reference>